<dbReference type="SUPFAM" id="SSF56112">
    <property type="entry name" value="Protein kinase-like (PK-like)"/>
    <property type="match status" value="1"/>
</dbReference>
<evidence type="ECO:0000256" key="3">
    <source>
        <dbReference type="SAM" id="MobiDB-lite"/>
    </source>
</evidence>
<dbReference type="Gene3D" id="1.10.8.10">
    <property type="entry name" value="DNA helicase RuvA subunit, C-terminal domain"/>
    <property type="match status" value="1"/>
</dbReference>
<dbReference type="STRING" id="131310.A0A0N4ZZF9"/>
<feature type="domain" description="Protein kinase" evidence="4">
    <location>
        <begin position="222"/>
        <end position="562"/>
    </location>
</feature>
<dbReference type="GO" id="GO:0035556">
    <property type="term" value="P:intracellular signal transduction"/>
    <property type="evidence" value="ECO:0007669"/>
    <property type="project" value="TreeGrafter"/>
</dbReference>
<evidence type="ECO:0000256" key="2">
    <source>
        <dbReference type="ARBA" id="ARBA00022840"/>
    </source>
</evidence>
<name>A0A0N4ZZF9_PARTI</name>
<sequence length="657" mass="76074">MSDRQLCTISPDKREEGENARRNNQNFGGRRILLHSKFSPLRKLVHSILTSNKNSNNLYYNATSMINESIERPLYTWNIINQINESDTFIHFSNDDIIDQNDEEKGRRRRNKLFYYINPKTWFKSKKEYLRKTSSTKEDPTCTNSNSIISSSHNEENLSLKLLSYGCLNVEGKKSSNPGIRTLSLPSELGIKSLIGGGKYLHDDNNVKNNDDNEVFPKVPGYLVLNRIAYGGFSTVYKAKHLLTSVNVAIKHVDLTKMASDEMKYVNDERPFPEKYEKEIKMFKSEKSILQRVNHKHIVKLLQIIEDNTLHSFSFITELCDGLDLFDEILKNGSFNYNDTRHIFSQFISGLHYLHTHNIAHLDLKPENVIVSIDGTVKIIDFGMALQFFRADTGMAAFGDLEVDEVINDLNRHKIKINRGCGTLKYMGPEILRCEPFNPFQADIWAAGLILYVMIQGSFLFDGNAKDDVLDEIKRKFEDIRAKSSSPRFVKNRVNEKVDASLLCHNRYPIATTTGMMKIRKNSKNLYFTIYPDIDDLLLNMLRIHPYRRWNTDNIITKVSFIIKDEKTCQEIERRRNRMRRCNRKSFCGLMGQLRTMSSVEDDIDEEEIQFDHNRLKQMKALGYSLESTKESIKNNLFDNAHSVYNILGAQQQKEVT</sequence>
<dbReference type="InterPro" id="IPR000719">
    <property type="entry name" value="Prot_kinase_dom"/>
</dbReference>
<proteinExistence type="predicted"/>
<keyword evidence="2" id="KW-0067">ATP-binding</keyword>
<feature type="compositionally biased region" description="Basic and acidic residues" evidence="3">
    <location>
        <begin position="11"/>
        <end position="21"/>
    </location>
</feature>
<dbReference type="GO" id="GO:0005524">
    <property type="term" value="F:ATP binding"/>
    <property type="evidence" value="ECO:0007669"/>
    <property type="project" value="UniProtKB-KW"/>
</dbReference>
<dbReference type="InterPro" id="IPR011009">
    <property type="entry name" value="Kinase-like_dom_sf"/>
</dbReference>
<keyword evidence="1" id="KW-0547">Nucleotide-binding</keyword>
<accession>A0A0N4ZZF9</accession>
<organism evidence="5 6">
    <name type="scientific">Parastrongyloides trichosuri</name>
    <name type="common">Possum-specific nematode worm</name>
    <dbReference type="NCBI Taxonomy" id="131310"/>
    <lineage>
        <taxon>Eukaryota</taxon>
        <taxon>Metazoa</taxon>
        <taxon>Ecdysozoa</taxon>
        <taxon>Nematoda</taxon>
        <taxon>Chromadorea</taxon>
        <taxon>Rhabditida</taxon>
        <taxon>Tylenchina</taxon>
        <taxon>Panagrolaimomorpha</taxon>
        <taxon>Strongyloidoidea</taxon>
        <taxon>Strongyloididae</taxon>
        <taxon>Parastrongyloides</taxon>
    </lineage>
</organism>
<reference evidence="6" key="1">
    <citation type="submission" date="2017-02" db="UniProtKB">
        <authorList>
            <consortium name="WormBaseParasite"/>
        </authorList>
    </citation>
    <scope>IDENTIFICATION</scope>
</reference>
<evidence type="ECO:0000256" key="1">
    <source>
        <dbReference type="ARBA" id="ARBA00022741"/>
    </source>
</evidence>
<dbReference type="Pfam" id="PF00069">
    <property type="entry name" value="Pkinase"/>
    <property type="match status" value="1"/>
</dbReference>
<dbReference type="WBParaSite" id="PTRK_0001426900.1">
    <property type="protein sequence ID" value="PTRK_0001426900.1"/>
    <property type="gene ID" value="PTRK_0001426900"/>
</dbReference>
<dbReference type="SMART" id="SM00220">
    <property type="entry name" value="S_TKc"/>
    <property type="match status" value="1"/>
</dbReference>
<dbReference type="Gene3D" id="1.10.510.10">
    <property type="entry name" value="Transferase(Phosphotransferase) domain 1"/>
    <property type="match status" value="1"/>
</dbReference>
<dbReference type="InterPro" id="IPR008271">
    <property type="entry name" value="Ser/Thr_kinase_AS"/>
</dbReference>
<dbReference type="GO" id="GO:0005737">
    <property type="term" value="C:cytoplasm"/>
    <property type="evidence" value="ECO:0007669"/>
    <property type="project" value="TreeGrafter"/>
</dbReference>
<feature type="region of interest" description="Disordered" evidence="3">
    <location>
        <begin position="1"/>
        <end position="26"/>
    </location>
</feature>
<dbReference type="Proteomes" id="UP000038045">
    <property type="component" value="Unplaced"/>
</dbReference>
<dbReference type="GO" id="GO:0004674">
    <property type="term" value="F:protein serine/threonine kinase activity"/>
    <property type="evidence" value="ECO:0007669"/>
    <property type="project" value="TreeGrafter"/>
</dbReference>
<dbReference type="PROSITE" id="PS50011">
    <property type="entry name" value="PROTEIN_KINASE_DOM"/>
    <property type="match status" value="1"/>
</dbReference>
<dbReference type="PANTHER" id="PTHR24346:SF30">
    <property type="entry name" value="MATERNAL EMBRYONIC LEUCINE ZIPPER KINASE"/>
    <property type="match status" value="1"/>
</dbReference>
<dbReference type="PROSITE" id="PS00108">
    <property type="entry name" value="PROTEIN_KINASE_ST"/>
    <property type="match status" value="1"/>
</dbReference>
<protein>
    <submittedName>
        <fullName evidence="6">Protein kinase domain-containing protein</fullName>
    </submittedName>
</protein>
<evidence type="ECO:0000313" key="5">
    <source>
        <dbReference type="Proteomes" id="UP000038045"/>
    </source>
</evidence>
<keyword evidence="5" id="KW-1185">Reference proteome</keyword>
<dbReference type="PANTHER" id="PTHR24346">
    <property type="entry name" value="MAP/MICROTUBULE AFFINITY-REGULATING KINASE"/>
    <property type="match status" value="1"/>
</dbReference>
<evidence type="ECO:0000259" key="4">
    <source>
        <dbReference type="PROSITE" id="PS50011"/>
    </source>
</evidence>
<dbReference type="AlphaFoldDB" id="A0A0N4ZZF9"/>
<evidence type="ECO:0000313" key="6">
    <source>
        <dbReference type="WBParaSite" id="PTRK_0001426900.1"/>
    </source>
</evidence>